<feature type="domain" description="Reverse transcriptase Ty1/copia-type" evidence="1">
    <location>
        <begin position="2"/>
        <end position="103"/>
    </location>
</feature>
<evidence type="ECO:0000259" key="1">
    <source>
        <dbReference type="Pfam" id="PF07727"/>
    </source>
</evidence>
<dbReference type="RefSeq" id="XP_019094578.1">
    <property type="nucleotide sequence ID" value="XM_019239033.1"/>
</dbReference>
<gene>
    <name evidence="3" type="primary">LOC109129969</name>
</gene>
<reference evidence="2" key="1">
    <citation type="journal article" date="2014" name="Nat. Commun.">
        <title>The emerging biofuel crop Camelina sativa retains a highly undifferentiated hexaploid genome structure.</title>
        <authorList>
            <person name="Kagale S."/>
            <person name="Koh C."/>
            <person name="Nixon J."/>
            <person name="Bollina V."/>
            <person name="Clarke W.E."/>
            <person name="Tuteja R."/>
            <person name="Spillane C."/>
            <person name="Robinson S.J."/>
            <person name="Links M.G."/>
            <person name="Clarke C."/>
            <person name="Higgins E.E."/>
            <person name="Huebert T."/>
            <person name="Sharpe A.G."/>
            <person name="Parkin I.A."/>
        </authorList>
    </citation>
    <scope>NUCLEOTIDE SEQUENCE [LARGE SCALE GENOMIC DNA]</scope>
    <source>
        <strain evidence="2">cv. DH55</strain>
    </source>
</reference>
<dbReference type="SUPFAM" id="SSF56672">
    <property type="entry name" value="DNA/RNA polymerases"/>
    <property type="match status" value="1"/>
</dbReference>
<dbReference type="PANTHER" id="PTHR11439:SF483">
    <property type="entry name" value="PEPTIDE SYNTHASE GLIP-LIKE, PUTATIVE (AFU_ORTHOLOGUE AFUA_3G12920)-RELATED"/>
    <property type="match status" value="1"/>
</dbReference>
<evidence type="ECO:0000313" key="3">
    <source>
        <dbReference type="RefSeq" id="XP_019094578.1"/>
    </source>
</evidence>
<dbReference type="GeneID" id="109129969"/>
<protein>
    <submittedName>
        <fullName evidence="3">Uncharacterized protein LOC109129969</fullName>
    </submittedName>
</protein>
<evidence type="ECO:0000313" key="2">
    <source>
        <dbReference type="Proteomes" id="UP000694864"/>
    </source>
</evidence>
<accession>A0ABM1R6E0</accession>
<dbReference type="InterPro" id="IPR013103">
    <property type="entry name" value="RVT_2"/>
</dbReference>
<organism evidence="2 3">
    <name type="scientific">Camelina sativa</name>
    <name type="common">False flax</name>
    <name type="synonym">Myagrum sativum</name>
    <dbReference type="NCBI Taxonomy" id="90675"/>
    <lineage>
        <taxon>Eukaryota</taxon>
        <taxon>Viridiplantae</taxon>
        <taxon>Streptophyta</taxon>
        <taxon>Embryophyta</taxon>
        <taxon>Tracheophyta</taxon>
        <taxon>Spermatophyta</taxon>
        <taxon>Magnoliopsida</taxon>
        <taxon>eudicotyledons</taxon>
        <taxon>Gunneridae</taxon>
        <taxon>Pentapetalae</taxon>
        <taxon>rosids</taxon>
        <taxon>malvids</taxon>
        <taxon>Brassicales</taxon>
        <taxon>Brassicaceae</taxon>
        <taxon>Camelineae</taxon>
        <taxon>Camelina</taxon>
    </lineage>
</organism>
<proteinExistence type="predicted"/>
<dbReference type="PANTHER" id="PTHR11439">
    <property type="entry name" value="GAG-POL-RELATED RETROTRANSPOSON"/>
    <property type="match status" value="1"/>
</dbReference>
<name>A0ABM1R6E0_CAMSA</name>
<keyword evidence="2" id="KW-1185">Reference proteome</keyword>
<dbReference type="Pfam" id="PF07727">
    <property type="entry name" value="RVT_2"/>
    <property type="match status" value="1"/>
</dbReference>
<reference evidence="3" key="2">
    <citation type="submission" date="2025-08" db="UniProtKB">
        <authorList>
            <consortium name="RefSeq"/>
        </authorList>
    </citation>
    <scope>IDENTIFICATION</scope>
    <source>
        <tissue evidence="3">Leaf</tissue>
    </source>
</reference>
<dbReference type="CDD" id="cd09272">
    <property type="entry name" value="RNase_HI_RT_Ty1"/>
    <property type="match status" value="1"/>
</dbReference>
<dbReference type="Proteomes" id="UP000694864">
    <property type="component" value="Chromosome 17"/>
</dbReference>
<sequence length="401" mass="45706">MRFIKCSKENSVYRKEEGGTLLIVAIYVDDLFVTGNTLKVISDFKAGMSSKFEMSDLGRLTYYLGIEVLQVEDGIEIKQEGYARRILREAGLETCNSTQEPMEFGLLVSKAQEEIEIDTKKYRRNVGCLQYLLHTRPDLAFSAGVTSRYMHSPRKSHGEVMKHILRYLIGTIGFGLKFNRGGSKKIVGFSDSSHNIDPDDGRSTTGHMFYFGSSPITWCSQKQNTIALSSCEAEFMASTEAAKQAIWLQDLLSEITRWKTEQITIHIDNKSAIELTKNPVFHGRSKHIHKRYHFIRECIENEVVDVEHVPGVEQRADILTKALARLKFKEMRSLLGVQYLTKKNLKLKGVNVGFDGAFIDGDQESAELDNDGFDEPMLPVEYDLIIRWFRVHSSPSRERQE</sequence>
<dbReference type="InterPro" id="IPR043502">
    <property type="entry name" value="DNA/RNA_pol_sf"/>
</dbReference>